<comment type="caution">
    <text evidence="1">The sequence shown here is derived from an EMBL/GenBank/DDBJ whole genome shotgun (WGS) entry which is preliminary data.</text>
</comment>
<organism evidence="1 2">
    <name type="scientific">Cupriavidus respiraculi</name>
    <dbReference type="NCBI Taxonomy" id="195930"/>
    <lineage>
        <taxon>Bacteria</taxon>
        <taxon>Pseudomonadati</taxon>
        <taxon>Pseudomonadota</taxon>
        <taxon>Betaproteobacteria</taxon>
        <taxon>Burkholderiales</taxon>
        <taxon>Burkholderiaceae</taxon>
        <taxon>Cupriavidus</taxon>
    </lineage>
</organism>
<name>A0ABM8WY44_9BURK</name>
<proteinExistence type="predicted"/>
<evidence type="ECO:0008006" key="3">
    <source>
        <dbReference type="Google" id="ProtNLM"/>
    </source>
</evidence>
<reference evidence="1 2" key="1">
    <citation type="submission" date="2021-08" db="EMBL/GenBank/DDBJ databases">
        <authorList>
            <person name="Peeters C."/>
        </authorList>
    </citation>
    <scope>NUCLEOTIDE SEQUENCE [LARGE SCALE GENOMIC DNA]</scope>
    <source>
        <strain evidence="1 2">LMG 21510</strain>
    </source>
</reference>
<evidence type="ECO:0000313" key="1">
    <source>
        <dbReference type="EMBL" id="CAG9172474.1"/>
    </source>
</evidence>
<sequence>MNTTFSEAGLARVLEAVKKEPGHTPGPWTARYHRRYRQWNLFDSTGCGEAIAIVENVACTRSDEEVAANARLIAAAPCVTDQLAKQIELHCCALRLLKCDEEFIERQVADARAAIAKATGEQS</sequence>
<accession>A0ABM8WY44</accession>
<evidence type="ECO:0000313" key="2">
    <source>
        <dbReference type="Proteomes" id="UP000721236"/>
    </source>
</evidence>
<gene>
    <name evidence="1" type="ORF">LMG21510_01986</name>
</gene>
<protein>
    <recommendedName>
        <fullName evidence="3">Ead/Ea22-like family protein</fullName>
    </recommendedName>
</protein>
<dbReference type="RefSeq" id="WP_224041462.1">
    <property type="nucleotide sequence ID" value="NZ_CAJZAH010000002.1"/>
</dbReference>
<dbReference type="Proteomes" id="UP000721236">
    <property type="component" value="Unassembled WGS sequence"/>
</dbReference>
<dbReference type="EMBL" id="CAJZAH010000002">
    <property type="protein sequence ID" value="CAG9172474.1"/>
    <property type="molecule type" value="Genomic_DNA"/>
</dbReference>
<keyword evidence="2" id="KW-1185">Reference proteome</keyword>